<protein>
    <submittedName>
        <fullName evidence="1">Uncharacterized protein</fullName>
    </submittedName>
</protein>
<accession>A0ACC1CK56</accession>
<evidence type="ECO:0000313" key="1">
    <source>
        <dbReference type="EMBL" id="KAJ0171964.1"/>
    </source>
</evidence>
<reference evidence="1 2" key="1">
    <citation type="journal article" date="2021" name="Front. Genet.">
        <title>Chromosome-Level Genome Assembly Reveals Significant Gene Expansion in the Toll and IMD Signaling Pathways of Dendrolimus kikuchii.</title>
        <authorList>
            <person name="Zhou J."/>
            <person name="Wu P."/>
            <person name="Xiong Z."/>
            <person name="Liu N."/>
            <person name="Zhao N."/>
            <person name="Ji M."/>
            <person name="Qiu Y."/>
            <person name="Yang B."/>
        </authorList>
    </citation>
    <scope>NUCLEOTIDE SEQUENCE [LARGE SCALE GENOMIC DNA]</scope>
    <source>
        <strain evidence="1">Ann1</strain>
    </source>
</reference>
<evidence type="ECO:0000313" key="2">
    <source>
        <dbReference type="Proteomes" id="UP000824533"/>
    </source>
</evidence>
<keyword evidence="2" id="KW-1185">Reference proteome</keyword>
<proteinExistence type="predicted"/>
<gene>
    <name evidence="1" type="ORF">K1T71_012727</name>
</gene>
<comment type="caution">
    <text evidence="1">The sequence shown here is derived from an EMBL/GenBank/DDBJ whole genome shotgun (WGS) entry which is preliminary data.</text>
</comment>
<sequence>MARIITLAVLLTAITFGGYLLYKQVPGPLPQLDPEEWWGPEELKTIYDVSVRPFHVKFNETMISDLKRRIKNSRPFTKPLEGIAFEYGFNSDQIEYWLKYWAEEYNFTERKKFFNQFPQYKTNVQGLDIHFIRVKPQVPVGVEIVPILILHGWPGSVREFYESIPLLTKQTADFDFAFEVVVPSLPGYGFSDAAVRPGLGAPQVAVIFKNLMDRLGHKKFYVQGGDLGARIGSIMATLYKEDILGYHTNLAYIKHICAIIRTLIGTVFPSLVVEDHLADRMYPLSTIMSFLIEEFGYFHMQATKPDTIGISLTDSPAGLLAYILDKFAIGTRKVHKYQKDGGFEHHYTKEQLIDNIMIYWSTNTITTSMRFYAEIANKKSLNMDFDVYKTEVPTWALQAKDEILYQPPHILRIKYPNLLNTTVLNEGDSKMARLLLIILIPILLVILFPVYIIFLKSPPPLPEMDYNAWWGPTSLKEKQDTSIKPFKVSFDNLMVKDLKDRIKRSRTFTPPLEGIGFEYGFNTNQLPSWLKYWSEEYNFAEREAFFNQYPHFKTNIQGMDIHFIRVTPKVPSGVQVVPLLLIHGWPGSVREFYEAIPLLTAVSKDRDFAIELIIPSLPGYGFSDPAVRPGLGAAEVAIVMRNLMHRIGYKKFYIQGGDWGGVVCTHLATFFPKEVLGFHSNIAFITAPSATLIAVIGSFYPSLLVDPELIDWMYPLKEKYAYMLEESGYLHIQATKPDTVGAGLNDSPAGLLAYILEKFSTWTKPEYRKKADGGLMTSWTKEKLIDNLMLYWSTKSIVTSCRLYSETFNSRHFAMQLDEIPTPVPTWMLQAKYELVYLPPSIIKRKFPNLINSTVVHDGGHFFAFEMPQVFAEDVLKAISAFRKLPSNQKTEL</sequence>
<name>A0ACC1CK56_9NEOP</name>
<dbReference type="Proteomes" id="UP000824533">
    <property type="component" value="Linkage Group LG23"/>
</dbReference>
<dbReference type="EMBL" id="CM034409">
    <property type="protein sequence ID" value="KAJ0171964.1"/>
    <property type="molecule type" value="Genomic_DNA"/>
</dbReference>
<organism evidence="1 2">
    <name type="scientific">Dendrolimus kikuchii</name>
    <dbReference type="NCBI Taxonomy" id="765133"/>
    <lineage>
        <taxon>Eukaryota</taxon>
        <taxon>Metazoa</taxon>
        <taxon>Ecdysozoa</taxon>
        <taxon>Arthropoda</taxon>
        <taxon>Hexapoda</taxon>
        <taxon>Insecta</taxon>
        <taxon>Pterygota</taxon>
        <taxon>Neoptera</taxon>
        <taxon>Endopterygota</taxon>
        <taxon>Lepidoptera</taxon>
        <taxon>Glossata</taxon>
        <taxon>Ditrysia</taxon>
        <taxon>Bombycoidea</taxon>
        <taxon>Lasiocampidae</taxon>
        <taxon>Dendrolimus</taxon>
    </lineage>
</organism>